<name>A0A0N9HW93_9PSEU</name>
<dbReference type="EMBL" id="CP012752">
    <property type="protein sequence ID" value="ALG06408.1"/>
    <property type="molecule type" value="Genomic_DNA"/>
</dbReference>
<sequence length="158" mass="16913">MTELTTDIPGLVNELQRLAAAMVTVRQTNPGLEVRLPSELVDACRTVLTSAIGSGVCGECGVYYAELPLRRAVMRVCLPGEHVSVQEVRARLATHGVKATGKMVANTLADLGRDGTLQRVAQGQYVRTSPLRHPQAGEGVDTHQDEGDRLRGAIVDGE</sequence>
<dbReference type="RefSeq" id="WP_054288383.1">
    <property type="nucleotide sequence ID" value="NZ_CP012752.1"/>
</dbReference>
<dbReference type="Proteomes" id="UP000063699">
    <property type="component" value="Chromosome"/>
</dbReference>
<keyword evidence="2" id="KW-1185">Reference proteome</keyword>
<accession>A0A0N9HW93</accession>
<organism evidence="1 2">
    <name type="scientific">Kibdelosporangium phytohabitans</name>
    <dbReference type="NCBI Taxonomy" id="860235"/>
    <lineage>
        <taxon>Bacteria</taxon>
        <taxon>Bacillati</taxon>
        <taxon>Actinomycetota</taxon>
        <taxon>Actinomycetes</taxon>
        <taxon>Pseudonocardiales</taxon>
        <taxon>Pseudonocardiaceae</taxon>
        <taxon>Kibdelosporangium</taxon>
    </lineage>
</organism>
<gene>
    <name evidence="1" type="ORF">AOZ06_05240</name>
</gene>
<dbReference type="STRING" id="860235.AOZ06_05240"/>
<evidence type="ECO:0000313" key="2">
    <source>
        <dbReference type="Proteomes" id="UP000063699"/>
    </source>
</evidence>
<protein>
    <submittedName>
        <fullName evidence="1">Uncharacterized protein</fullName>
    </submittedName>
</protein>
<evidence type="ECO:0000313" key="1">
    <source>
        <dbReference type="EMBL" id="ALG06408.1"/>
    </source>
</evidence>
<dbReference type="AlphaFoldDB" id="A0A0N9HW93"/>
<dbReference type="KEGG" id="kphy:AOZ06_05240"/>
<proteinExistence type="predicted"/>
<reference evidence="1 2" key="1">
    <citation type="submission" date="2015-07" db="EMBL/GenBank/DDBJ databases">
        <title>Genome sequencing of Kibdelosporangium phytohabitans.</title>
        <authorList>
            <person name="Qin S."/>
            <person name="Xing K."/>
        </authorList>
    </citation>
    <scope>NUCLEOTIDE SEQUENCE [LARGE SCALE GENOMIC DNA]</scope>
    <source>
        <strain evidence="1 2">KLBMP1111</strain>
    </source>
</reference>